<name>A0A918ZWM3_9ACTN</name>
<dbReference type="EMBL" id="BNBC01000011">
    <property type="protein sequence ID" value="GHE72662.1"/>
    <property type="molecule type" value="Genomic_DNA"/>
</dbReference>
<gene>
    <name evidence="3" type="ORF">GCM10014715_28530</name>
</gene>
<dbReference type="PROSITE" id="PS51257">
    <property type="entry name" value="PROKAR_LIPOPROTEIN"/>
    <property type="match status" value="1"/>
</dbReference>
<reference evidence="3" key="2">
    <citation type="submission" date="2020-09" db="EMBL/GenBank/DDBJ databases">
        <authorList>
            <person name="Sun Q."/>
            <person name="Ohkuma M."/>
        </authorList>
    </citation>
    <scope>NUCLEOTIDE SEQUENCE</scope>
    <source>
        <strain evidence="3">JCM 3302</strain>
    </source>
</reference>
<keyword evidence="2" id="KW-0472">Membrane</keyword>
<dbReference type="Proteomes" id="UP000641386">
    <property type="component" value="Unassembled WGS sequence"/>
</dbReference>
<keyword evidence="2" id="KW-1133">Transmembrane helix</keyword>
<evidence type="ECO:0000256" key="1">
    <source>
        <dbReference type="SAM" id="MobiDB-lite"/>
    </source>
</evidence>
<feature type="transmembrane region" description="Helical" evidence="2">
    <location>
        <begin position="21"/>
        <end position="44"/>
    </location>
</feature>
<feature type="region of interest" description="Disordered" evidence="1">
    <location>
        <begin position="51"/>
        <end position="105"/>
    </location>
</feature>
<sequence length="105" mass="10941">MSWDRPIGNSLRVPKGCTSGALCWVIGWLLACVAVVGVAVVGSMEVLSGDTGMVKRDGEAGPLKRKKPRRPTELDRGSAGRGAGGQVPSRVVGPSGARRLGRCTR</sequence>
<keyword evidence="2" id="KW-0812">Transmembrane</keyword>
<evidence type="ECO:0000313" key="4">
    <source>
        <dbReference type="Proteomes" id="UP000641386"/>
    </source>
</evidence>
<dbReference type="AlphaFoldDB" id="A0A918ZWM3"/>
<evidence type="ECO:0000256" key="2">
    <source>
        <dbReference type="SAM" id="Phobius"/>
    </source>
</evidence>
<protein>
    <submittedName>
        <fullName evidence="3">Uncharacterized protein</fullName>
    </submittedName>
</protein>
<organism evidence="3 4">
    <name type="scientific">Streptomyces spiralis</name>
    <dbReference type="NCBI Taxonomy" id="66376"/>
    <lineage>
        <taxon>Bacteria</taxon>
        <taxon>Bacillati</taxon>
        <taxon>Actinomycetota</taxon>
        <taxon>Actinomycetes</taxon>
        <taxon>Kitasatosporales</taxon>
        <taxon>Streptomycetaceae</taxon>
        <taxon>Streptomyces</taxon>
    </lineage>
</organism>
<comment type="caution">
    <text evidence="3">The sequence shown here is derived from an EMBL/GenBank/DDBJ whole genome shotgun (WGS) entry which is preliminary data.</text>
</comment>
<evidence type="ECO:0000313" key="3">
    <source>
        <dbReference type="EMBL" id="GHE72662.1"/>
    </source>
</evidence>
<proteinExistence type="predicted"/>
<keyword evidence="4" id="KW-1185">Reference proteome</keyword>
<accession>A0A918ZWM3</accession>
<reference evidence="3" key="1">
    <citation type="journal article" date="2014" name="Int. J. Syst. Evol. Microbiol.">
        <title>Complete genome sequence of Corynebacterium casei LMG S-19264T (=DSM 44701T), isolated from a smear-ripened cheese.</title>
        <authorList>
            <consortium name="US DOE Joint Genome Institute (JGI-PGF)"/>
            <person name="Walter F."/>
            <person name="Albersmeier A."/>
            <person name="Kalinowski J."/>
            <person name="Ruckert C."/>
        </authorList>
    </citation>
    <scope>NUCLEOTIDE SEQUENCE</scope>
    <source>
        <strain evidence="3">JCM 3302</strain>
    </source>
</reference>